<dbReference type="InterPro" id="IPR036388">
    <property type="entry name" value="WH-like_DNA-bd_sf"/>
</dbReference>
<dbReference type="GO" id="GO:0030154">
    <property type="term" value="P:cell differentiation"/>
    <property type="evidence" value="ECO:0007669"/>
    <property type="project" value="TreeGrafter"/>
</dbReference>
<protein>
    <submittedName>
        <fullName evidence="6">Forkhead box I1-ema</fullName>
    </submittedName>
</protein>
<feature type="DNA-binding region" description="Fork-head" evidence="3">
    <location>
        <begin position="92"/>
        <end position="201"/>
    </location>
</feature>
<dbReference type="AlphaFoldDB" id="A0A3M7PA37"/>
<comment type="caution">
    <text evidence="6">The sequence shown here is derived from an EMBL/GenBank/DDBJ whole genome shotgun (WGS) entry which is preliminary data.</text>
</comment>
<evidence type="ECO:0000256" key="2">
    <source>
        <dbReference type="ARBA" id="ARBA00023242"/>
    </source>
</evidence>
<dbReference type="Proteomes" id="UP000276133">
    <property type="component" value="Unassembled WGS sequence"/>
</dbReference>
<dbReference type="PROSITE" id="PS00657">
    <property type="entry name" value="FORK_HEAD_1"/>
    <property type="match status" value="1"/>
</dbReference>
<evidence type="ECO:0000313" key="6">
    <source>
        <dbReference type="EMBL" id="RMZ95928.1"/>
    </source>
</evidence>
<dbReference type="PRINTS" id="PR00053">
    <property type="entry name" value="FORKHEAD"/>
</dbReference>
<evidence type="ECO:0000256" key="1">
    <source>
        <dbReference type="ARBA" id="ARBA00023125"/>
    </source>
</evidence>
<dbReference type="PROSITE" id="PS00658">
    <property type="entry name" value="FORK_HEAD_2"/>
    <property type="match status" value="1"/>
</dbReference>
<sequence>MQKSESIHGSAEHRQLASSNRTRTSSSSSYDEDEDTELKRKRFKTDDDNVENDTNDVSNNYLSTSSASSTASLSPHIKTAKNSEESDVYTKKPPYSYVTLIGMAIKSSPMKRLTLSEIYEYICKQFPYYEKNKKGWQNSIRHNLSLNECFIKFPRSSTLTAVNDNGSKSSGCSDRKGCYWTIDPNCYEMFSDNLINYKRRRRVVKKSGPNENNSVGSLLPPPMPDAAKRADHRPKNHPNVNAHRTSSPSLSTSSASSNSSTSSKPGVTRTSQMNAPIDPLVHLKQQALAQLAPMNYFNPSLNLFNPYLALQQPQAPLDPASAMALLSRPLESLYAAAALAAASQPGQMGLSLPNAGAGFNLLNNPVNSQNDIKARMAELAAMFQQQQQQLQYQNQFHNFNFVQQQQFNQAQQSSQSK</sequence>
<dbReference type="STRING" id="10195.A0A3M7PA37"/>
<dbReference type="GO" id="GO:0009653">
    <property type="term" value="P:anatomical structure morphogenesis"/>
    <property type="evidence" value="ECO:0007669"/>
    <property type="project" value="TreeGrafter"/>
</dbReference>
<dbReference type="InterPro" id="IPR001766">
    <property type="entry name" value="Fork_head_dom"/>
</dbReference>
<name>A0A3M7PA37_BRAPC</name>
<keyword evidence="7" id="KW-1185">Reference proteome</keyword>
<accession>A0A3M7PA37</accession>
<dbReference type="SMART" id="SM00339">
    <property type="entry name" value="FH"/>
    <property type="match status" value="1"/>
</dbReference>
<comment type="subcellular location">
    <subcellularLocation>
        <location evidence="3">Nucleus</location>
    </subcellularLocation>
</comment>
<reference evidence="6 7" key="1">
    <citation type="journal article" date="2018" name="Sci. Rep.">
        <title>Genomic signatures of local adaptation to the degree of environmental predictability in rotifers.</title>
        <authorList>
            <person name="Franch-Gras L."/>
            <person name="Hahn C."/>
            <person name="Garcia-Roger E.M."/>
            <person name="Carmona M.J."/>
            <person name="Serra M."/>
            <person name="Gomez A."/>
        </authorList>
    </citation>
    <scope>NUCLEOTIDE SEQUENCE [LARGE SCALE GENOMIC DNA]</scope>
    <source>
        <strain evidence="6">HYR1</strain>
    </source>
</reference>
<dbReference type="Pfam" id="PF00250">
    <property type="entry name" value="Forkhead"/>
    <property type="match status" value="1"/>
</dbReference>
<feature type="compositionally biased region" description="Low complexity" evidence="4">
    <location>
        <begin position="18"/>
        <end position="29"/>
    </location>
</feature>
<gene>
    <name evidence="6" type="ORF">BpHYR1_004388</name>
</gene>
<evidence type="ECO:0000256" key="4">
    <source>
        <dbReference type="SAM" id="MobiDB-lite"/>
    </source>
</evidence>
<dbReference type="Gene3D" id="1.10.10.10">
    <property type="entry name" value="Winged helix-like DNA-binding domain superfamily/Winged helix DNA-binding domain"/>
    <property type="match status" value="1"/>
</dbReference>
<dbReference type="PROSITE" id="PS50039">
    <property type="entry name" value="FORK_HEAD_3"/>
    <property type="match status" value="1"/>
</dbReference>
<evidence type="ECO:0000259" key="5">
    <source>
        <dbReference type="PROSITE" id="PS50039"/>
    </source>
</evidence>
<dbReference type="OrthoDB" id="5402974at2759"/>
<keyword evidence="2 3" id="KW-0539">Nucleus</keyword>
<dbReference type="GO" id="GO:0005634">
    <property type="term" value="C:nucleus"/>
    <property type="evidence" value="ECO:0007669"/>
    <property type="project" value="UniProtKB-SubCell"/>
</dbReference>
<dbReference type="EMBL" id="REGN01012320">
    <property type="protein sequence ID" value="RMZ95928.1"/>
    <property type="molecule type" value="Genomic_DNA"/>
</dbReference>
<dbReference type="FunFam" id="1.10.10.10:FF:000598">
    <property type="entry name" value="forkhead box protein I1 isoform X2"/>
    <property type="match status" value="1"/>
</dbReference>
<dbReference type="InterPro" id="IPR036390">
    <property type="entry name" value="WH_DNA-bd_sf"/>
</dbReference>
<dbReference type="InterPro" id="IPR030456">
    <property type="entry name" value="TF_fork_head_CS_2"/>
</dbReference>
<dbReference type="PANTHER" id="PTHR11829">
    <property type="entry name" value="FORKHEAD BOX PROTEIN"/>
    <property type="match status" value="1"/>
</dbReference>
<feature type="region of interest" description="Disordered" evidence="4">
    <location>
        <begin position="1"/>
        <end position="88"/>
    </location>
</feature>
<feature type="compositionally biased region" description="Low complexity" evidence="4">
    <location>
        <begin position="245"/>
        <end position="263"/>
    </location>
</feature>
<dbReference type="InterPro" id="IPR050211">
    <property type="entry name" value="FOX_domain-containing"/>
</dbReference>
<feature type="region of interest" description="Disordered" evidence="4">
    <location>
        <begin position="206"/>
        <end position="272"/>
    </location>
</feature>
<organism evidence="6 7">
    <name type="scientific">Brachionus plicatilis</name>
    <name type="common">Marine rotifer</name>
    <name type="synonym">Brachionus muelleri</name>
    <dbReference type="NCBI Taxonomy" id="10195"/>
    <lineage>
        <taxon>Eukaryota</taxon>
        <taxon>Metazoa</taxon>
        <taxon>Spiralia</taxon>
        <taxon>Gnathifera</taxon>
        <taxon>Rotifera</taxon>
        <taxon>Eurotatoria</taxon>
        <taxon>Monogononta</taxon>
        <taxon>Pseudotrocha</taxon>
        <taxon>Ploima</taxon>
        <taxon>Brachionidae</taxon>
        <taxon>Brachionus</taxon>
    </lineage>
</organism>
<dbReference type="SUPFAM" id="SSF46785">
    <property type="entry name" value="Winged helix' DNA-binding domain"/>
    <property type="match status" value="1"/>
</dbReference>
<proteinExistence type="predicted"/>
<evidence type="ECO:0000256" key="3">
    <source>
        <dbReference type="PROSITE-ProRule" id="PRU00089"/>
    </source>
</evidence>
<dbReference type="GO" id="GO:0000978">
    <property type="term" value="F:RNA polymerase II cis-regulatory region sequence-specific DNA binding"/>
    <property type="evidence" value="ECO:0007669"/>
    <property type="project" value="TreeGrafter"/>
</dbReference>
<keyword evidence="1 3" id="KW-0238">DNA-binding</keyword>
<evidence type="ECO:0000313" key="7">
    <source>
        <dbReference type="Proteomes" id="UP000276133"/>
    </source>
</evidence>
<dbReference type="PANTHER" id="PTHR11829:SF343">
    <property type="entry name" value="FORK-HEAD DOMAIN-CONTAINING PROTEIN"/>
    <property type="match status" value="1"/>
</dbReference>
<dbReference type="GO" id="GO:0000981">
    <property type="term" value="F:DNA-binding transcription factor activity, RNA polymerase II-specific"/>
    <property type="evidence" value="ECO:0007669"/>
    <property type="project" value="TreeGrafter"/>
</dbReference>
<feature type="compositionally biased region" description="Low complexity" evidence="4">
    <location>
        <begin position="55"/>
        <end position="74"/>
    </location>
</feature>
<dbReference type="InterPro" id="IPR018122">
    <property type="entry name" value="TF_fork_head_CS_1"/>
</dbReference>
<feature type="domain" description="Fork-head" evidence="5">
    <location>
        <begin position="92"/>
        <end position="201"/>
    </location>
</feature>